<keyword evidence="3" id="KW-1185">Reference proteome</keyword>
<feature type="region of interest" description="Disordered" evidence="1">
    <location>
        <begin position="272"/>
        <end position="302"/>
    </location>
</feature>
<protein>
    <submittedName>
        <fullName evidence="2">Uncharacterized protein</fullName>
    </submittedName>
</protein>
<dbReference type="EMBL" id="RRYP01003433">
    <property type="protein sequence ID" value="TNV83803.1"/>
    <property type="molecule type" value="Genomic_DNA"/>
</dbReference>
<evidence type="ECO:0000313" key="2">
    <source>
        <dbReference type="EMBL" id="TNV83803.1"/>
    </source>
</evidence>
<dbReference type="OrthoDB" id="10629585at2759"/>
<sequence>MAQYKPPQNQSLKLAQQLRDSKESLKLLKQQQDYKDIESNLKAKNCADLPMKKRQDFFIEILDQLNKAQPDQTGLSEILTLVKQGLQGLFSDFHTQLDKKSSGSGTRNQSDAEKKTAKDRVIDEMKKQLGCYKQELASIKKMEAYVYAENYQKLVTEYNQLYDHYKGVKQINKRVKLELKNCNERERTFLKLLKKTEEYGPQASQLEVEYDRLVKEDVRLNGGFTLDSLVVDSNERRAMKQPIMEHHGAKDKVVKIPKLDLTSIYIQREAPVSGDKKKDKKGQEEEFTPSESSIATSEQKESVCVADQIVDDLEQARQKDQFNKEKMQFKHKIMQANKIK</sequence>
<feature type="compositionally biased region" description="Basic and acidic residues" evidence="1">
    <location>
        <begin position="274"/>
        <end position="284"/>
    </location>
</feature>
<comment type="caution">
    <text evidence="2">The sequence shown here is derived from an EMBL/GenBank/DDBJ whole genome shotgun (WGS) entry which is preliminary data.</text>
</comment>
<organism evidence="2 3">
    <name type="scientific">Halteria grandinella</name>
    <dbReference type="NCBI Taxonomy" id="5974"/>
    <lineage>
        <taxon>Eukaryota</taxon>
        <taxon>Sar</taxon>
        <taxon>Alveolata</taxon>
        <taxon>Ciliophora</taxon>
        <taxon>Intramacronucleata</taxon>
        <taxon>Spirotrichea</taxon>
        <taxon>Stichotrichia</taxon>
        <taxon>Sporadotrichida</taxon>
        <taxon>Halteriidae</taxon>
        <taxon>Halteria</taxon>
    </lineage>
</organism>
<accession>A0A8J8NYW4</accession>
<dbReference type="Proteomes" id="UP000785679">
    <property type="component" value="Unassembled WGS sequence"/>
</dbReference>
<evidence type="ECO:0000256" key="1">
    <source>
        <dbReference type="SAM" id="MobiDB-lite"/>
    </source>
</evidence>
<dbReference type="AlphaFoldDB" id="A0A8J8NYW4"/>
<name>A0A8J8NYW4_HALGN</name>
<feature type="region of interest" description="Disordered" evidence="1">
    <location>
        <begin position="97"/>
        <end position="118"/>
    </location>
</feature>
<evidence type="ECO:0000313" key="3">
    <source>
        <dbReference type="Proteomes" id="UP000785679"/>
    </source>
</evidence>
<reference evidence="2" key="1">
    <citation type="submission" date="2019-06" db="EMBL/GenBank/DDBJ databases">
        <authorList>
            <person name="Zheng W."/>
        </authorList>
    </citation>
    <scope>NUCLEOTIDE SEQUENCE</scope>
    <source>
        <strain evidence="2">QDHG01</strain>
    </source>
</reference>
<proteinExistence type="predicted"/>
<gene>
    <name evidence="2" type="ORF">FGO68_gene5239</name>
</gene>